<evidence type="ECO:0000256" key="2">
    <source>
        <dbReference type="ARBA" id="ARBA00009993"/>
    </source>
</evidence>
<evidence type="ECO:0000256" key="1">
    <source>
        <dbReference type="ARBA" id="ARBA00004906"/>
    </source>
</evidence>
<organism evidence="7 8">
    <name type="scientific">Sorghum bicolor</name>
    <name type="common">Sorghum</name>
    <name type="synonym">Sorghum vulgare</name>
    <dbReference type="NCBI Taxonomy" id="4558"/>
    <lineage>
        <taxon>Eukaryota</taxon>
        <taxon>Viridiplantae</taxon>
        <taxon>Streptophyta</taxon>
        <taxon>Embryophyta</taxon>
        <taxon>Tracheophyta</taxon>
        <taxon>Spermatophyta</taxon>
        <taxon>Magnoliopsida</taxon>
        <taxon>Liliopsida</taxon>
        <taxon>Poales</taxon>
        <taxon>Poaceae</taxon>
        <taxon>PACMAD clade</taxon>
        <taxon>Panicoideae</taxon>
        <taxon>Andropogonodae</taxon>
        <taxon>Andropogoneae</taxon>
        <taxon>Sorghinae</taxon>
        <taxon>Sorghum</taxon>
    </lineage>
</organism>
<gene>
    <name evidence="7" type="ORF">SORBI_3002G381750</name>
</gene>
<comment type="pathway">
    <text evidence="1">Protein modification; protein ubiquitination.</text>
</comment>
<feature type="domain" description="SKP1 component dimerisation" evidence="5">
    <location>
        <begin position="290"/>
        <end position="336"/>
    </location>
</feature>
<evidence type="ECO:0000256" key="4">
    <source>
        <dbReference type="SAM" id="MobiDB-lite"/>
    </source>
</evidence>
<evidence type="ECO:0000313" key="8">
    <source>
        <dbReference type="Proteomes" id="UP000000768"/>
    </source>
</evidence>
<dbReference type="EMBL" id="CM000761">
    <property type="protein sequence ID" value="OQU90298.1"/>
    <property type="molecule type" value="Genomic_DNA"/>
</dbReference>
<feature type="compositionally biased region" description="Basic and acidic residues" evidence="4">
    <location>
        <begin position="132"/>
        <end position="148"/>
    </location>
</feature>
<feature type="region of interest" description="Disordered" evidence="4">
    <location>
        <begin position="233"/>
        <end position="257"/>
    </location>
</feature>
<dbReference type="Pfam" id="PF01466">
    <property type="entry name" value="Skp1"/>
    <property type="match status" value="1"/>
</dbReference>
<feature type="compositionally biased region" description="Low complexity" evidence="4">
    <location>
        <begin position="53"/>
        <end position="62"/>
    </location>
</feature>
<reference evidence="7 8" key="1">
    <citation type="journal article" date="2009" name="Nature">
        <title>The Sorghum bicolor genome and the diversification of grasses.</title>
        <authorList>
            <person name="Paterson A.H."/>
            <person name="Bowers J.E."/>
            <person name="Bruggmann R."/>
            <person name="Dubchak I."/>
            <person name="Grimwood J."/>
            <person name="Gundlach H."/>
            <person name="Haberer G."/>
            <person name="Hellsten U."/>
            <person name="Mitros T."/>
            <person name="Poliakov A."/>
            <person name="Schmutz J."/>
            <person name="Spannagl M."/>
            <person name="Tang H."/>
            <person name="Wang X."/>
            <person name="Wicker T."/>
            <person name="Bharti A.K."/>
            <person name="Chapman J."/>
            <person name="Feltus F.A."/>
            <person name="Gowik U."/>
            <person name="Grigoriev I.V."/>
            <person name="Lyons E."/>
            <person name="Maher C.A."/>
            <person name="Martis M."/>
            <person name="Narechania A."/>
            <person name="Otillar R.P."/>
            <person name="Penning B.W."/>
            <person name="Salamov A.A."/>
            <person name="Wang Y."/>
            <person name="Zhang L."/>
            <person name="Carpita N.C."/>
            <person name="Freeling M."/>
            <person name="Gingle A.R."/>
            <person name="Hash C.T."/>
            <person name="Keller B."/>
            <person name="Klein P."/>
            <person name="Kresovich S."/>
            <person name="McCann M.C."/>
            <person name="Ming R."/>
            <person name="Peterson D.G."/>
            <person name="Mehboob-ur-Rahman"/>
            <person name="Ware D."/>
            <person name="Westhoff P."/>
            <person name="Mayer K.F."/>
            <person name="Messing J."/>
            <person name="Rokhsar D.S."/>
        </authorList>
    </citation>
    <scope>NUCLEOTIDE SEQUENCE [LARGE SCALE GENOMIC DNA]</scope>
    <source>
        <strain evidence="8">cv. BTx623</strain>
    </source>
</reference>
<dbReference type="Gramene" id="OQU90298">
    <property type="protein sequence ID" value="OQU90298"/>
    <property type="gene ID" value="SORBI_3002G381750"/>
</dbReference>
<evidence type="ECO:0000256" key="3">
    <source>
        <dbReference type="ARBA" id="ARBA00022786"/>
    </source>
</evidence>
<evidence type="ECO:0000259" key="5">
    <source>
        <dbReference type="Pfam" id="PF01466"/>
    </source>
</evidence>
<dbReference type="InterPro" id="IPR016073">
    <property type="entry name" value="Skp1_comp_POZ"/>
</dbReference>
<dbReference type="eggNOG" id="KOG1724">
    <property type="taxonomic scope" value="Eukaryota"/>
</dbReference>
<dbReference type="InParanoid" id="A0A1W0W7C1"/>
<feature type="compositionally biased region" description="Acidic residues" evidence="4">
    <location>
        <begin position="339"/>
        <end position="349"/>
    </location>
</feature>
<dbReference type="InterPro" id="IPR036296">
    <property type="entry name" value="SKP1-like_dim_sf"/>
</dbReference>
<dbReference type="Proteomes" id="UP000000768">
    <property type="component" value="Chromosome 2"/>
</dbReference>
<dbReference type="FunFam" id="3.30.710.10:FF:000026">
    <property type="entry name" value="E3 ubiquitin ligase complex SCF subunit"/>
    <property type="match status" value="1"/>
</dbReference>
<dbReference type="InterPro" id="IPR011333">
    <property type="entry name" value="SKP1/BTB/POZ_sf"/>
</dbReference>
<keyword evidence="3" id="KW-0833">Ubl conjugation pathway</keyword>
<dbReference type="SMART" id="SM00512">
    <property type="entry name" value="Skp1"/>
    <property type="match status" value="1"/>
</dbReference>
<dbReference type="STRING" id="4558.A0A1W0W7C1"/>
<dbReference type="GO" id="GO:0005737">
    <property type="term" value="C:cytoplasm"/>
    <property type="evidence" value="ECO:0000318"/>
    <property type="project" value="GO_Central"/>
</dbReference>
<dbReference type="GO" id="GO:0005634">
    <property type="term" value="C:nucleus"/>
    <property type="evidence" value="ECO:0000318"/>
    <property type="project" value="GO_Central"/>
</dbReference>
<accession>A0A1W0W7C1</accession>
<dbReference type="GO" id="GO:0009867">
    <property type="term" value="P:jasmonic acid mediated signaling pathway"/>
    <property type="evidence" value="ECO:0007669"/>
    <property type="project" value="UniProtKB-ARBA"/>
</dbReference>
<dbReference type="AlphaFoldDB" id="A0A1W0W7C1"/>
<dbReference type="KEGG" id="sbi:8063496"/>
<dbReference type="Gene3D" id="3.30.710.10">
    <property type="entry name" value="Potassium Channel Kv1.1, Chain A"/>
    <property type="match status" value="1"/>
</dbReference>
<dbReference type="CDD" id="cd18322">
    <property type="entry name" value="BTB_POZ_SKP1"/>
    <property type="match status" value="1"/>
</dbReference>
<keyword evidence="8" id="KW-1185">Reference proteome</keyword>
<dbReference type="OMA" id="MINCKTP"/>
<sequence>MAAEKGVEAAEKGATAAEKGQMGVEAADEEKGARAVEKGQAGVKAVDEEKGATAEGKTATAVEKGEEDSAAADEEQEGATEEGKGKKRETAAVEKEPTADWEVGWKWKVAATAAGGEEGPQPRRERRRWRSTRKDRGVAAEKEKKEEDAAAATEGGGEKTVFFFSAAAAGKMITLVSSEGQPFRVSEAAARLSVVLADMIDNGCAGGNIPLPNVDDRALATVIKYCDKHAAAEPGSNHGAADEGGGSSSSGGNTAASKKALDEWDRKLVEDLTQDALFDLITAANFLDIKGLLDASCQKVADMIVKKTPAQLRTMFRIANDFTAEEEEEIRKESPWVFDVEEDDEEGED</sequence>
<feature type="domain" description="SKP1 component POZ" evidence="6">
    <location>
        <begin position="171"/>
        <end position="230"/>
    </location>
</feature>
<dbReference type="InterPro" id="IPR016072">
    <property type="entry name" value="Skp1_comp_dimer"/>
</dbReference>
<dbReference type="GO" id="GO:0097602">
    <property type="term" value="F:cullin family protein binding"/>
    <property type="evidence" value="ECO:0000318"/>
    <property type="project" value="GO_Central"/>
</dbReference>
<dbReference type="PANTHER" id="PTHR11165">
    <property type="entry name" value="SKP1"/>
    <property type="match status" value="1"/>
</dbReference>
<feature type="compositionally biased region" description="Basic and acidic residues" evidence="4">
    <location>
        <begin position="81"/>
        <end position="98"/>
    </location>
</feature>
<proteinExistence type="inferred from homology"/>
<dbReference type="SUPFAM" id="SSF81382">
    <property type="entry name" value="Skp1 dimerisation domain-like"/>
    <property type="match status" value="1"/>
</dbReference>
<name>A0A1W0W7C1_SORBI</name>
<feature type="region of interest" description="Disordered" evidence="4">
    <location>
        <begin position="1"/>
        <end position="154"/>
    </location>
</feature>
<feature type="compositionally biased region" description="Acidic residues" evidence="4">
    <location>
        <begin position="65"/>
        <end position="80"/>
    </location>
</feature>
<comment type="similarity">
    <text evidence="2">Belongs to the SKP1 family.</text>
</comment>
<evidence type="ECO:0000313" key="7">
    <source>
        <dbReference type="EMBL" id="OQU90298.1"/>
    </source>
</evidence>
<dbReference type="InterPro" id="IPR016897">
    <property type="entry name" value="SKP1"/>
</dbReference>
<dbReference type="GO" id="GO:0016567">
    <property type="term" value="P:protein ubiquitination"/>
    <property type="evidence" value="ECO:0007669"/>
    <property type="project" value="UniProtKB-UniPathway"/>
</dbReference>
<dbReference type="UniPathway" id="UPA00143"/>
<evidence type="ECO:0008006" key="9">
    <source>
        <dbReference type="Google" id="ProtNLM"/>
    </source>
</evidence>
<protein>
    <recommendedName>
        <fullName evidence="9">SKP1-like protein</fullName>
    </recommendedName>
</protein>
<feature type="region of interest" description="Disordered" evidence="4">
    <location>
        <begin position="330"/>
        <end position="349"/>
    </location>
</feature>
<feature type="compositionally biased region" description="Basic and acidic residues" evidence="4">
    <location>
        <begin position="1"/>
        <end position="11"/>
    </location>
</feature>
<evidence type="ECO:0000259" key="6">
    <source>
        <dbReference type="Pfam" id="PF03931"/>
    </source>
</evidence>
<dbReference type="SUPFAM" id="SSF54695">
    <property type="entry name" value="POZ domain"/>
    <property type="match status" value="1"/>
</dbReference>
<dbReference type="Pfam" id="PF03931">
    <property type="entry name" value="Skp1_POZ"/>
    <property type="match status" value="1"/>
</dbReference>
<dbReference type="InterPro" id="IPR001232">
    <property type="entry name" value="SKP1-like"/>
</dbReference>
<dbReference type="OrthoDB" id="692333at2759"/>
<dbReference type="GO" id="GO:0031146">
    <property type="term" value="P:SCF-dependent proteasomal ubiquitin-dependent protein catabolic process"/>
    <property type="evidence" value="ECO:0000318"/>
    <property type="project" value="GO_Central"/>
</dbReference>
<reference evidence="8" key="2">
    <citation type="journal article" date="2018" name="Plant J.">
        <title>The Sorghum bicolor reference genome: improved assembly, gene annotations, a transcriptome atlas, and signatures of genome organization.</title>
        <authorList>
            <person name="McCormick R.F."/>
            <person name="Truong S.K."/>
            <person name="Sreedasyam A."/>
            <person name="Jenkins J."/>
            <person name="Shu S."/>
            <person name="Sims D."/>
            <person name="Kennedy M."/>
            <person name="Amirebrahimi M."/>
            <person name="Weers B.D."/>
            <person name="McKinley B."/>
            <person name="Mattison A."/>
            <person name="Morishige D.T."/>
            <person name="Grimwood J."/>
            <person name="Schmutz J."/>
            <person name="Mullet J.E."/>
        </authorList>
    </citation>
    <scope>NUCLEOTIDE SEQUENCE [LARGE SCALE GENOMIC DNA]</scope>
    <source>
        <strain evidence="8">cv. BTx623</strain>
    </source>
</reference>